<evidence type="ECO:0000256" key="13">
    <source>
        <dbReference type="ARBA" id="ARBA00025665"/>
    </source>
</evidence>
<dbReference type="Gene3D" id="1.10.510.10">
    <property type="entry name" value="Transferase(Phosphotransferase) domain 1"/>
    <property type="match status" value="1"/>
</dbReference>
<dbReference type="GO" id="GO:0006493">
    <property type="term" value="P:protein O-linked glycosylation"/>
    <property type="evidence" value="ECO:0000318"/>
    <property type="project" value="GO_Central"/>
</dbReference>
<dbReference type="Proteomes" id="UP000001554">
    <property type="component" value="Chromosome 4"/>
</dbReference>
<gene>
    <name evidence="19" type="primary">LOC118412857</name>
</gene>
<keyword evidence="7" id="KW-0418">Kinase</keyword>
<dbReference type="GeneID" id="118412857"/>
<evidence type="ECO:0000256" key="4">
    <source>
        <dbReference type="ARBA" id="ARBA00022679"/>
    </source>
</evidence>
<evidence type="ECO:0000256" key="2">
    <source>
        <dbReference type="ARBA" id="ARBA00011932"/>
    </source>
</evidence>
<name>A0A9J7ML61_BRAFL</name>
<dbReference type="GO" id="GO:0019200">
    <property type="term" value="F:carbohydrate kinase activity"/>
    <property type="evidence" value="ECO:0000318"/>
    <property type="project" value="GO_Central"/>
</dbReference>
<dbReference type="FunFam" id="1.10.510.10:FF:000464">
    <property type="entry name" value="Protein O-mannose kinase"/>
    <property type="match status" value="1"/>
</dbReference>
<evidence type="ECO:0000256" key="15">
    <source>
        <dbReference type="ARBA" id="ARBA00030304"/>
    </source>
</evidence>
<dbReference type="PROSITE" id="PS50011">
    <property type="entry name" value="PROTEIN_KINASE_DOM"/>
    <property type="match status" value="1"/>
</dbReference>
<dbReference type="KEGG" id="bfo:118412857"/>
<evidence type="ECO:0000256" key="11">
    <source>
        <dbReference type="ARBA" id="ARBA00022989"/>
    </source>
</evidence>
<keyword evidence="12" id="KW-0472">Membrane</keyword>
<dbReference type="InterPro" id="IPR022049">
    <property type="entry name" value="FAM69_kinase_dom"/>
</dbReference>
<dbReference type="InterPro" id="IPR039318">
    <property type="entry name" value="POMK"/>
</dbReference>
<dbReference type="EC" id="2.7.1.183" evidence="2"/>
<dbReference type="PANTHER" id="PTHR22618:SF2">
    <property type="entry name" value="PROTEIN O-MANNOSE KINASE"/>
    <property type="match status" value="1"/>
</dbReference>
<keyword evidence="6" id="KW-0547">Nucleotide-binding</keyword>
<dbReference type="AlphaFoldDB" id="A0A9J7ML61"/>
<dbReference type="PANTHER" id="PTHR22618">
    <property type="entry name" value="PROTEIN O-MANNOSE KINASE"/>
    <property type="match status" value="1"/>
</dbReference>
<dbReference type="Pfam" id="PF12260">
    <property type="entry name" value="PIP49_C"/>
    <property type="match status" value="1"/>
</dbReference>
<evidence type="ECO:0000256" key="7">
    <source>
        <dbReference type="ARBA" id="ARBA00022777"/>
    </source>
</evidence>
<evidence type="ECO:0000313" key="19">
    <source>
        <dbReference type="RefSeq" id="XP_035671792.1"/>
    </source>
</evidence>
<dbReference type="GO" id="GO:0005789">
    <property type="term" value="C:endoplasmic reticulum membrane"/>
    <property type="evidence" value="ECO:0000318"/>
    <property type="project" value="GO_Central"/>
</dbReference>
<dbReference type="GO" id="GO:0016773">
    <property type="term" value="F:phosphotransferase activity, alcohol group as acceptor"/>
    <property type="evidence" value="ECO:0000318"/>
    <property type="project" value="GO_Central"/>
</dbReference>
<keyword evidence="8" id="KW-0256">Endoplasmic reticulum</keyword>
<evidence type="ECO:0000256" key="5">
    <source>
        <dbReference type="ARBA" id="ARBA00022692"/>
    </source>
</evidence>
<evidence type="ECO:0000256" key="8">
    <source>
        <dbReference type="ARBA" id="ARBA00022824"/>
    </source>
</evidence>
<comment type="subcellular location">
    <subcellularLocation>
        <location evidence="1">Endoplasmic reticulum membrane</location>
        <topology evidence="1">Single-pass type II membrane protein</topology>
    </subcellularLocation>
</comment>
<dbReference type="GO" id="GO:0005524">
    <property type="term" value="F:ATP binding"/>
    <property type="evidence" value="ECO:0007669"/>
    <property type="project" value="UniProtKB-KW"/>
</dbReference>
<dbReference type="OrthoDB" id="4062651at2759"/>
<dbReference type="SUPFAM" id="SSF56112">
    <property type="entry name" value="Protein kinase-like (PK-like)"/>
    <property type="match status" value="1"/>
</dbReference>
<keyword evidence="9" id="KW-0067">ATP-binding</keyword>
<dbReference type="OMA" id="DVCHWII"/>
<evidence type="ECO:0000256" key="6">
    <source>
        <dbReference type="ARBA" id="ARBA00022741"/>
    </source>
</evidence>
<evidence type="ECO:0000256" key="3">
    <source>
        <dbReference type="ARBA" id="ARBA00015906"/>
    </source>
</evidence>
<reference evidence="19" key="2">
    <citation type="submission" date="2025-08" db="UniProtKB">
        <authorList>
            <consortium name="RefSeq"/>
        </authorList>
    </citation>
    <scope>IDENTIFICATION</scope>
    <source>
        <strain evidence="19">S238N-H82</strain>
        <tissue evidence="19">Testes</tissue>
    </source>
</reference>
<evidence type="ECO:0000313" key="18">
    <source>
        <dbReference type="Proteomes" id="UP000001554"/>
    </source>
</evidence>
<keyword evidence="18" id="KW-1185">Reference proteome</keyword>
<comment type="catalytic activity">
    <reaction evidence="14">
        <text>3-O-[beta-D-GalNAc-(1-&gt;3)-beta-D-GlcNAc-(1-&gt;4)-alpha-D-Man]-L-Thr-[protein] + ATP = 3-O-[beta-D-GalNAc-(1-&gt;3)-beta-D-GlcNAc-(1-&gt;4)-(O-6-P-alpha-D-Man)]-Thr-[protein] + ADP + H(+)</text>
        <dbReference type="Rhea" id="RHEA:52616"/>
        <dbReference type="Rhea" id="RHEA-COMP:13308"/>
        <dbReference type="Rhea" id="RHEA-COMP:13309"/>
        <dbReference type="ChEBI" id="CHEBI:15378"/>
        <dbReference type="ChEBI" id="CHEBI:30616"/>
        <dbReference type="ChEBI" id="CHEBI:136709"/>
        <dbReference type="ChEBI" id="CHEBI:136710"/>
        <dbReference type="ChEBI" id="CHEBI:456216"/>
        <dbReference type="EC" id="2.7.1.183"/>
    </reaction>
</comment>
<evidence type="ECO:0000259" key="17">
    <source>
        <dbReference type="PROSITE" id="PS50011"/>
    </source>
</evidence>
<keyword evidence="5" id="KW-0812">Transmembrane</keyword>
<evidence type="ECO:0000256" key="1">
    <source>
        <dbReference type="ARBA" id="ARBA00004648"/>
    </source>
</evidence>
<evidence type="ECO:0000256" key="14">
    <source>
        <dbReference type="ARBA" id="ARBA00029343"/>
    </source>
</evidence>
<dbReference type="InterPro" id="IPR000719">
    <property type="entry name" value="Prot_kinase_dom"/>
</dbReference>
<protein>
    <recommendedName>
        <fullName evidence="3">Protein O-mannose kinase</fullName>
        <ecNumber evidence="2">2.7.1.183</ecNumber>
    </recommendedName>
    <alternativeName>
        <fullName evidence="16">Protein kinase-like protein SgK196</fullName>
    </alternativeName>
    <alternativeName>
        <fullName evidence="15">Sugen kinase 196</fullName>
    </alternativeName>
</protein>
<keyword evidence="4" id="KW-0808">Transferase</keyword>
<evidence type="ECO:0000256" key="10">
    <source>
        <dbReference type="ARBA" id="ARBA00022968"/>
    </source>
</evidence>
<accession>A0A9J7ML61</accession>
<organism evidence="18 19">
    <name type="scientific">Branchiostoma floridae</name>
    <name type="common">Florida lancelet</name>
    <name type="synonym">Amphioxus</name>
    <dbReference type="NCBI Taxonomy" id="7739"/>
    <lineage>
        <taxon>Eukaryota</taxon>
        <taxon>Metazoa</taxon>
        <taxon>Chordata</taxon>
        <taxon>Cephalochordata</taxon>
        <taxon>Leptocardii</taxon>
        <taxon>Amphioxiformes</taxon>
        <taxon>Branchiostomatidae</taxon>
        <taxon>Branchiostoma</taxon>
    </lineage>
</organism>
<keyword evidence="11" id="KW-1133">Transmembrane helix</keyword>
<sequence>MEECMPWLGCKEMANEVTVQKKIGGGALKTVYLATWRDYTVAYSNLTKMGYRRDFHNDVEKLRKLQHSSHIVTLVGSCNTTLLTEYHRLGPANHIETILKSKNFSKFNDVRTRFNLSLSFVEAIHFLHNSPIGTLVMCDQHHLLKTLSQYLITEDFNIVVNDLDSLKEVNSTAQLLIRCRQRQLRPGFVSPEELWPFENETFDGSRLPYYDEKTDIWKIPNVVNYLLGKVNGSDVVRSHLFKVHRRCQNRDPKQRPSANVLLEEYKRVRNLLFT</sequence>
<proteinExistence type="predicted"/>
<evidence type="ECO:0000256" key="9">
    <source>
        <dbReference type="ARBA" id="ARBA00022840"/>
    </source>
</evidence>
<evidence type="ECO:0000256" key="16">
    <source>
        <dbReference type="ARBA" id="ARBA00030430"/>
    </source>
</evidence>
<dbReference type="GO" id="GO:0004672">
    <property type="term" value="F:protein kinase activity"/>
    <property type="evidence" value="ECO:0007669"/>
    <property type="project" value="InterPro"/>
</dbReference>
<comment type="function">
    <text evidence="13">Protein O-mannose kinase that specifically mediates phosphorylation at the 6-position of an O-mannose of the trisaccharide (N-acetylgalactosamine (GalNAc)-beta-1,3-N-acetylglucosamine (GlcNAc)-beta-1,4-mannose) to generate phosphorylated O-mannosyl trisaccharide (N-acetylgalactosamine-beta-1,3-N-acetylglucosamine-beta-1,4-(phosphate-6-)mannose). Phosphorylated O-mannosyl trisaccharide is a carbohydrate structure present in alpha-dystroglycan (DAG1), which is required for binding laminin G-like domain-containing extracellular proteins with high affinity. Only shows kinase activity when the GalNAc-beta-3-GlcNAc-beta-terminus is linked to the 4-position of O-mannose, suggesting that this disaccharide serves as the substrate recognition motif.</text>
</comment>
<keyword evidence="10" id="KW-0735">Signal-anchor</keyword>
<evidence type="ECO:0000256" key="12">
    <source>
        <dbReference type="ARBA" id="ARBA00023136"/>
    </source>
</evidence>
<dbReference type="InterPro" id="IPR011009">
    <property type="entry name" value="Kinase-like_dom_sf"/>
</dbReference>
<feature type="domain" description="Protein kinase" evidence="17">
    <location>
        <begin position="17"/>
        <end position="274"/>
    </location>
</feature>
<dbReference type="RefSeq" id="XP_035671792.1">
    <property type="nucleotide sequence ID" value="XM_035815899.1"/>
</dbReference>
<reference evidence="18" key="1">
    <citation type="journal article" date="2020" name="Nat. Ecol. Evol.">
        <title>Deeply conserved synteny resolves early events in vertebrate evolution.</title>
        <authorList>
            <person name="Simakov O."/>
            <person name="Marletaz F."/>
            <person name="Yue J.X."/>
            <person name="O'Connell B."/>
            <person name="Jenkins J."/>
            <person name="Brandt A."/>
            <person name="Calef R."/>
            <person name="Tung C.H."/>
            <person name="Huang T.K."/>
            <person name="Schmutz J."/>
            <person name="Satoh N."/>
            <person name="Yu J.K."/>
            <person name="Putnam N.H."/>
            <person name="Green R.E."/>
            <person name="Rokhsar D.S."/>
        </authorList>
    </citation>
    <scope>NUCLEOTIDE SEQUENCE [LARGE SCALE GENOMIC DNA]</scope>
    <source>
        <strain evidence="18">S238N-H82</strain>
    </source>
</reference>